<name>A0A4S3KP88_9GAMM</name>
<feature type="transmembrane region" description="Helical" evidence="8">
    <location>
        <begin position="301"/>
        <end position="318"/>
    </location>
</feature>
<sequence>MTSPDDPAICSKNLALSNAHRYEARAATLRDPCKGPTVNLGYRRLESLRALWPWAPLWLALALLAMFAHGPMPMHSTRTLGVAWDMWQHASYIVPMLNGAPYSDKAPLIYWLFFAGWSITGVSDLWPRLLLVLIGLTQLILVQALARRLFPTRPWIARSAPWLLGALTYGFLFDLQIMYDGLLAVWVLLALLALVPSPRREAPRFVLFALALGLGLLTKGPVMLLHVGLVWLLGPWWQPWARQHRGAWYGRGALALLVGVLMLLGWALPAAWLGGPVYRELLLFHQTAGRVVDAFAHARPLWWYVPLLPLLLFPFALWPRAWAALGSLGRPFEPGQRFLLAWLLPVFVAFSLVSGKQAYYPLPELGGLVLLLAFALARMRERHPARERNAWLGPWPLALFSAALGVLLFMLPWLSARGDLRHDYALRAVAVHSPSFGVVFVLLALWLLLRGRGELRRIAVAGMLGVVAANALFTLTLWRDYDLHRISTLLAQAQARGIAIGNIGMYEGQFHFLGRLHKPIAALDDGAELNTWLHTHPAGWVLAYPATLDAEARRHALYAQRFRGVWLVLWPARVLADVRAGRTPPADSGPALVVPGAADAVAH</sequence>
<dbReference type="GO" id="GO:0010041">
    <property type="term" value="P:response to iron(III) ion"/>
    <property type="evidence" value="ECO:0007669"/>
    <property type="project" value="TreeGrafter"/>
</dbReference>
<feature type="transmembrane region" description="Helical" evidence="8">
    <location>
        <begin position="51"/>
        <end position="68"/>
    </location>
</feature>
<accession>A0A4S3KP88</accession>
<feature type="transmembrane region" description="Helical" evidence="8">
    <location>
        <begin position="129"/>
        <end position="150"/>
    </location>
</feature>
<keyword evidence="4 10" id="KW-0808">Transferase</keyword>
<dbReference type="PANTHER" id="PTHR33908">
    <property type="entry name" value="MANNOSYLTRANSFERASE YKCB-RELATED"/>
    <property type="match status" value="1"/>
</dbReference>
<dbReference type="OrthoDB" id="9775035at2"/>
<feature type="transmembrane region" description="Helical" evidence="8">
    <location>
        <begin position="162"/>
        <end position="195"/>
    </location>
</feature>
<keyword evidence="11" id="KW-1185">Reference proteome</keyword>
<dbReference type="Pfam" id="PF13231">
    <property type="entry name" value="PMT_2"/>
    <property type="match status" value="1"/>
</dbReference>
<feature type="transmembrane region" description="Helical" evidence="8">
    <location>
        <begin position="458"/>
        <end position="478"/>
    </location>
</feature>
<feature type="transmembrane region" description="Helical" evidence="8">
    <location>
        <begin position="360"/>
        <end position="379"/>
    </location>
</feature>
<dbReference type="GO" id="GO:0016763">
    <property type="term" value="F:pentosyltransferase activity"/>
    <property type="evidence" value="ECO:0007669"/>
    <property type="project" value="TreeGrafter"/>
</dbReference>
<feature type="transmembrane region" description="Helical" evidence="8">
    <location>
        <begin position="254"/>
        <end position="274"/>
    </location>
</feature>
<evidence type="ECO:0000259" key="9">
    <source>
        <dbReference type="Pfam" id="PF13231"/>
    </source>
</evidence>
<evidence type="ECO:0000256" key="5">
    <source>
        <dbReference type="ARBA" id="ARBA00022692"/>
    </source>
</evidence>
<evidence type="ECO:0000256" key="3">
    <source>
        <dbReference type="ARBA" id="ARBA00022676"/>
    </source>
</evidence>
<evidence type="ECO:0000256" key="6">
    <source>
        <dbReference type="ARBA" id="ARBA00022989"/>
    </source>
</evidence>
<dbReference type="PANTHER" id="PTHR33908:SF3">
    <property type="entry name" value="UNDECAPRENYL PHOSPHATE-ALPHA-4-AMINO-4-DEOXY-L-ARABINOSE ARABINOSYL TRANSFERASE"/>
    <property type="match status" value="1"/>
</dbReference>
<evidence type="ECO:0000313" key="10">
    <source>
        <dbReference type="EMBL" id="THD10248.1"/>
    </source>
</evidence>
<feature type="transmembrane region" description="Helical" evidence="8">
    <location>
        <begin position="426"/>
        <end position="449"/>
    </location>
</feature>
<feature type="transmembrane region" description="Helical" evidence="8">
    <location>
        <begin position="391"/>
        <end position="414"/>
    </location>
</feature>
<dbReference type="STRING" id="993689.GCA_002077135_00713"/>
<dbReference type="InterPro" id="IPR038731">
    <property type="entry name" value="RgtA/B/C-like"/>
</dbReference>
<comment type="caution">
    <text evidence="10">The sequence shown here is derived from an EMBL/GenBank/DDBJ whole genome shotgun (WGS) entry which is preliminary data.</text>
</comment>
<dbReference type="InterPro" id="IPR050297">
    <property type="entry name" value="LipidA_mod_glycosyltrf_83"/>
</dbReference>
<dbReference type="EMBL" id="MWQO01000032">
    <property type="protein sequence ID" value="THD10248.1"/>
    <property type="molecule type" value="Genomic_DNA"/>
</dbReference>
<dbReference type="GO" id="GO:0009103">
    <property type="term" value="P:lipopolysaccharide biosynthetic process"/>
    <property type="evidence" value="ECO:0007669"/>
    <property type="project" value="TreeGrafter"/>
</dbReference>
<evidence type="ECO:0000256" key="7">
    <source>
        <dbReference type="ARBA" id="ARBA00023136"/>
    </source>
</evidence>
<protein>
    <submittedName>
        <fullName evidence="10">Glycosyl transferase</fullName>
    </submittedName>
</protein>
<evidence type="ECO:0000256" key="8">
    <source>
        <dbReference type="SAM" id="Phobius"/>
    </source>
</evidence>
<organism evidence="10 11">
    <name type="scientific">Metallibacterium scheffleri</name>
    <dbReference type="NCBI Taxonomy" id="993689"/>
    <lineage>
        <taxon>Bacteria</taxon>
        <taxon>Pseudomonadati</taxon>
        <taxon>Pseudomonadota</taxon>
        <taxon>Gammaproteobacteria</taxon>
        <taxon>Lysobacterales</taxon>
        <taxon>Rhodanobacteraceae</taxon>
        <taxon>Metallibacterium</taxon>
    </lineage>
</organism>
<comment type="subcellular location">
    <subcellularLocation>
        <location evidence="1">Cell membrane</location>
        <topology evidence="1">Multi-pass membrane protein</topology>
    </subcellularLocation>
</comment>
<dbReference type="GO" id="GO:0005886">
    <property type="term" value="C:plasma membrane"/>
    <property type="evidence" value="ECO:0007669"/>
    <property type="project" value="UniProtKB-SubCell"/>
</dbReference>
<feature type="domain" description="Glycosyltransferase RgtA/B/C/D-like" evidence="9">
    <location>
        <begin position="104"/>
        <end position="258"/>
    </location>
</feature>
<evidence type="ECO:0000256" key="1">
    <source>
        <dbReference type="ARBA" id="ARBA00004651"/>
    </source>
</evidence>
<keyword evidence="6 8" id="KW-1133">Transmembrane helix</keyword>
<reference evidence="10 11" key="1">
    <citation type="submission" date="2017-02" db="EMBL/GenBank/DDBJ databases">
        <title>Whole genome sequencing of Metallibacterium scheffleri DSM 24874 (T).</title>
        <authorList>
            <person name="Kumar S."/>
            <person name="Patil P."/>
            <person name="Patil P.B."/>
        </authorList>
    </citation>
    <scope>NUCLEOTIDE SEQUENCE [LARGE SCALE GENOMIC DNA]</scope>
    <source>
        <strain evidence="10 11">DSM 24874</strain>
    </source>
</reference>
<keyword evidence="7 8" id="KW-0472">Membrane</keyword>
<evidence type="ECO:0000256" key="2">
    <source>
        <dbReference type="ARBA" id="ARBA00022475"/>
    </source>
</evidence>
<keyword evidence="2" id="KW-1003">Cell membrane</keyword>
<dbReference type="Proteomes" id="UP000307749">
    <property type="component" value="Unassembled WGS sequence"/>
</dbReference>
<feature type="transmembrane region" description="Helical" evidence="8">
    <location>
        <begin position="207"/>
        <end position="233"/>
    </location>
</feature>
<keyword evidence="3" id="KW-0328">Glycosyltransferase</keyword>
<evidence type="ECO:0000313" key="11">
    <source>
        <dbReference type="Proteomes" id="UP000307749"/>
    </source>
</evidence>
<dbReference type="AlphaFoldDB" id="A0A4S3KP88"/>
<proteinExistence type="predicted"/>
<evidence type="ECO:0000256" key="4">
    <source>
        <dbReference type="ARBA" id="ARBA00022679"/>
    </source>
</evidence>
<keyword evidence="5 8" id="KW-0812">Transmembrane</keyword>
<gene>
    <name evidence="10" type="ORF">B1806_09260</name>
</gene>